<evidence type="ECO:0000256" key="5">
    <source>
        <dbReference type="PIRSR" id="PIRSR604574-2"/>
    </source>
</evidence>
<protein>
    <submittedName>
        <fullName evidence="7">AlkB-like protein</fullName>
    </submittedName>
</protein>
<dbReference type="PANTHER" id="PTHR16557">
    <property type="entry name" value="ALKYLATED DNA REPAIR PROTEIN ALKB-RELATED"/>
    <property type="match status" value="1"/>
</dbReference>
<dbReference type="InterPro" id="IPR027450">
    <property type="entry name" value="AlkB-like"/>
</dbReference>
<evidence type="ECO:0000256" key="2">
    <source>
        <dbReference type="ARBA" id="ARBA00022964"/>
    </source>
</evidence>
<dbReference type="PROSITE" id="PS51471">
    <property type="entry name" value="FE2OG_OXY"/>
    <property type="match status" value="1"/>
</dbReference>
<comment type="caution">
    <text evidence="7">The sequence shown here is derived from an EMBL/GenBank/DDBJ whole genome shotgun (WGS) entry which is preliminary data.</text>
</comment>
<keyword evidence="4 5" id="KW-0408">Iron</keyword>
<keyword evidence="3" id="KW-0560">Oxidoreductase</keyword>
<dbReference type="InterPro" id="IPR004574">
    <property type="entry name" value="Alkb"/>
</dbReference>
<gene>
    <name evidence="7" type="ORF">TAPDE_001089</name>
</gene>
<dbReference type="OrthoDB" id="6614653at2759"/>
<evidence type="ECO:0000313" key="8">
    <source>
        <dbReference type="Proteomes" id="UP000013776"/>
    </source>
</evidence>
<keyword evidence="1 5" id="KW-0479">Metal-binding</keyword>
<organism evidence="7 8">
    <name type="scientific">Taphrina deformans (strain PYCC 5710 / ATCC 11124 / CBS 356.35 / IMI 108563 / JCM 9778 / NBRC 8474)</name>
    <name type="common">Peach leaf curl fungus</name>
    <name type="synonym">Lalaria deformans</name>
    <dbReference type="NCBI Taxonomy" id="1097556"/>
    <lineage>
        <taxon>Eukaryota</taxon>
        <taxon>Fungi</taxon>
        <taxon>Dikarya</taxon>
        <taxon>Ascomycota</taxon>
        <taxon>Taphrinomycotina</taxon>
        <taxon>Taphrinomycetes</taxon>
        <taxon>Taphrinales</taxon>
        <taxon>Taphrinaceae</taxon>
        <taxon>Taphrina</taxon>
    </lineage>
</organism>
<feature type="binding site" evidence="5">
    <location>
        <position position="311"/>
    </location>
    <ligand>
        <name>Fe cation</name>
        <dbReference type="ChEBI" id="CHEBI:24875"/>
        <note>catalytic</note>
    </ligand>
</feature>
<comment type="cofactor">
    <cofactor evidence="5">
        <name>Fe(2+)</name>
        <dbReference type="ChEBI" id="CHEBI:29033"/>
    </cofactor>
    <text evidence="5">Binds 1 Fe(2+) ion per subunit.</text>
</comment>
<feature type="binding site" evidence="5">
    <location>
        <position position="309"/>
    </location>
    <ligand>
        <name>Fe cation</name>
        <dbReference type="ChEBI" id="CHEBI:24875"/>
        <note>catalytic</note>
    </ligand>
</feature>
<dbReference type="InterPro" id="IPR037151">
    <property type="entry name" value="AlkB-like_sf"/>
</dbReference>
<dbReference type="STRING" id="1097556.R4XDG2"/>
<evidence type="ECO:0000313" key="7">
    <source>
        <dbReference type="EMBL" id="CCG81384.1"/>
    </source>
</evidence>
<dbReference type="Proteomes" id="UP000013776">
    <property type="component" value="Unassembled WGS sequence"/>
</dbReference>
<reference evidence="7 8" key="1">
    <citation type="journal article" date="2013" name="MBio">
        <title>Genome sequencing of the plant pathogen Taphrina deformans, the causal agent of peach leaf curl.</title>
        <authorList>
            <person name="Cisse O.H."/>
            <person name="Almeida J.M.G.C.F."/>
            <person name="Fonseca A."/>
            <person name="Kumar A.A."/>
            <person name="Salojaervi J."/>
            <person name="Overmyer K."/>
            <person name="Hauser P.M."/>
            <person name="Pagni M."/>
        </authorList>
    </citation>
    <scope>NUCLEOTIDE SEQUENCE [LARGE SCALE GENOMIC DNA]</scope>
    <source>
        <strain evidence="8">PYCC 5710 / ATCC 11124 / CBS 356.35 / IMI 108563 / JCM 9778 / NBRC 8474</strain>
    </source>
</reference>
<dbReference type="Gene3D" id="2.60.120.590">
    <property type="entry name" value="Alpha-ketoglutarate-dependent dioxygenase AlkB-like"/>
    <property type="match status" value="1"/>
</dbReference>
<feature type="binding site" evidence="5">
    <location>
        <position position="365"/>
    </location>
    <ligand>
        <name>Fe cation</name>
        <dbReference type="ChEBI" id="CHEBI:24875"/>
        <note>catalytic</note>
    </ligand>
</feature>
<dbReference type="EMBL" id="CAHR02000037">
    <property type="protein sequence ID" value="CCG81384.1"/>
    <property type="molecule type" value="Genomic_DNA"/>
</dbReference>
<evidence type="ECO:0000256" key="3">
    <source>
        <dbReference type="ARBA" id="ARBA00023002"/>
    </source>
</evidence>
<name>R4XDG2_TAPDE</name>
<dbReference type="PANTHER" id="PTHR16557:SF2">
    <property type="entry name" value="NUCLEIC ACID DIOXYGENASE ALKBH1"/>
    <property type="match status" value="1"/>
</dbReference>
<dbReference type="GO" id="GO:0051213">
    <property type="term" value="F:dioxygenase activity"/>
    <property type="evidence" value="ECO:0007669"/>
    <property type="project" value="UniProtKB-KW"/>
</dbReference>
<dbReference type="AlphaFoldDB" id="R4XDG2"/>
<evidence type="ECO:0000256" key="1">
    <source>
        <dbReference type="ARBA" id="ARBA00022723"/>
    </source>
</evidence>
<evidence type="ECO:0000256" key="4">
    <source>
        <dbReference type="ARBA" id="ARBA00023004"/>
    </source>
</evidence>
<dbReference type="GO" id="GO:0005634">
    <property type="term" value="C:nucleus"/>
    <property type="evidence" value="ECO:0007669"/>
    <property type="project" value="TreeGrafter"/>
</dbReference>
<dbReference type="GO" id="GO:0046872">
    <property type="term" value="F:metal ion binding"/>
    <property type="evidence" value="ECO:0007669"/>
    <property type="project" value="UniProtKB-KW"/>
</dbReference>
<dbReference type="SUPFAM" id="SSF51197">
    <property type="entry name" value="Clavaminate synthase-like"/>
    <property type="match status" value="1"/>
</dbReference>
<keyword evidence="2" id="KW-0223">Dioxygenase</keyword>
<sequence>MVQAACPSIEPSKSARKKLLKAKLKAQPAPGTRCAFRQVEKDYLTRNPPPDYSHVIDFSHEKLPDGVVASQANGLTYSTHCDDGRHNSQLNVGLFVYTIDAHPGLFIIPDALSSNSQRDFIKSCMRDMTLKPNLNNLDTHYDLPNEGLWYHYESHFRDPATRPDTVVKPLCLAAQVDAAVDKQPTSRKLVNDPPITSGTPVEVLRSKKDPAQASTSLKPLPVSELLYKLRWTNLGLLYHWGTKSYHYEDIFQNGAESMIKVPTYLAALSKNILDIVPRELIPPMETWSDFQPESGIINFYQLKDTLMGHIDQSELVEDKPLVSLSFGHTTVFLIGHKTRDVAPTAIYLRSGDALIMSGACRRAYHGVPRIVEGSLPKHLQHSTDWDNSDRETTTQEQRDDWDVFAKYMSTTRINVNIRQVFPRDYLSSISKLSIV</sequence>
<evidence type="ECO:0000259" key="6">
    <source>
        <dbReference type="PROSITE" id="PS51471"/>
    </source>
</evidence>
<accession>R4XDG2</accession>
<dbReference type="GO" id="GO:0005737">
    <property type="term" value="C:cytoplasm"/>
    <property type="evidence" value="ECO:0007669"/>
    <property type="project" value="TreeGrafter"/>
</dbReference>
<dbReference type="eggNOG" id="KOG2731">
    <property type="taxonomic scope" value="Eukaryota"/>
</dbReference>
<keyword evidence="8" id="KW-1185">Reference proteome</keyword>
<feature type="domain" description="Fe2OG dioxygenase" evidence="6">
    <location>
        <begin position="291"/>
        <end position="421"/>
    </location>
</feature>
<dbReference type="VEuPathDB" id="FungiDB:TAPDE_001089"/>
<dbReference type="InterPro" id="IPR005123">
    <property type="entry name" value="Oxoglu/Fe-dep_dioxygenase_dom"/>
</dbReference>
<dbReference type="Pfam" id="PF13532">
    <property type="entry name" value="2OG-FeII_Oxy_2"/>
    <property type="match status" value="1"/>
</dbReference>
<proteinExistence type="predicted"/>